<keyword evidence="2" id="KW-0677">Repeat</keyword>
<dbReference type="FunFam" id="2.60.40.10:FF:000032">
    <property type="entry name" value="palladin isoform X1"/>
    <property type="match status" value="2"/>
</dbReference>
<evidence type="ECO:0000313" key="8">
    <source>
        <dbReference type="Proteomes" id="UP001566132"/>
    </source>
</evidence>
<dbReference type="Gene3D" id="2.60.40.10">
    <property type="entry name" value="Immunoglobulins"/>
    <property type="match status" value="7"/>
</dbReference>
<sequence length="619" mass="69012">MTEFSTDPFYKIISARLEDGGSYRCIASNKIGSILSEEIKITVAYMDVFKDLNEKTLSVNEGEAAILNLPEIDSVPLPDVTWQTDEGVLPYAQKYAKSKTNQLVILDSDKSDQKPYRARAINAQEGKEENSAFIRLNVDESVQQDQGKEIAPQIVIPPDDLQVVKGSSEATLDCIANARPLHELETLWFKDGIPIESAGISYSLNDIWNRSLALVSINTTHSGMYECDVNLRSGGFPSVKAISQVIVLEKPRFLSNAKPETLVDYGSQLSLPCDVIGIPKPNVTWYRNSEELDLSDKRYLVEEDNSLLIKKLLVTDNAMYQCFARNNAGESSLSTWVRVKKNRYKRSIAAKLVRLRPSGERQGKKNFLFVTPPAQPIIEFGPKNLTVLDGKDATMTCRAVGAPVPNTTWFFKDEEVTTSSRIQILDTGDLLIAAVREKDAGHYSCVRTNEAGQVRVSAYLSVLVRTQIIQPPVDTRVLLGHTATLQCKISSDPAVPYQLEWYRDKQIINPRGSQRINVLPDGMLEIQAVRASDVGYYTCAVRSHGGNETRSAKLSVIELPFAPTNIKAERTEEGDGQRAVNVSWTPGFDGNSPIKQFIVQKREVPEFDPLEFLLYYCAF</sequence>
<dbReference type="InterPro" id="IPR013783">
    <property type="entry name" value="Ig-like_fold"/>
</dbReference>
<protein>
    <submittedName>
        <fullName evidence="7">Uncharacterized protein</fullName>
    </submittedName>
</protein>
<dbReference type="AlphaFoldDB" id="A0ABD1ELE1"/>
<name>A0ABD1ELE1_HYPHA</name>
<dbReference type="Proteomes" id="UP001566132">
    <property type="component" value="Unassembled WGS sequence"/>
</dbReference>
<reference evidence="7 8" key="1">
    <citation type="submission" date="2024-05" db="EMBL/GenBank/DDBJ databases">
        <title>Genetic variation in Jamaican populations of the coffee berry borer (Hypothenemus hampei).</title>
        <authorList>
            <person name="Errbii M."/>
            <person name="Myrie A."/>
        </authorList>
    </citation>
    <scope>NUCLEOTIDE SEQUENCE [LARGE SCALE GENOMIC DNA]</scope>
    <source>
        <strain evidence="7">JA-Hopewell-2020-01-JO</strain>
        <tissue evidence="7">Whole body</tissue>
    </source>
</reference>
<dbReference type="SMART" id="SM00408">
    <property type="entry name" value="IGc2"/>
    <property type="match status" value="4"/>
</dbReference>
<dbReference type="CDD" id="cd00063">
    <property type="entry name" value="FN3"/>
    <property type="match status" value="1"/>
</dbReference>
<keyword evidence="4" id="KW-0393">Immunoglobulin domain</keyword>
<dbReference type="SUPFAM" id="SSF48726">
    <property type="entry name" value="Immunoglobulin"/>
    <property type="match status" value="6"/>
</dbReference>
<dbReference type="InterPro" id="IPR003598">
    <property type="entry name" value="Ig_sub2"/>
</dbReference>
<evidence type="ECO:0000256" key="3">
    <source>
        <dbReference type="ARBA" id="ARBA00023157"/>
    </source>
</evidence>
<dbReference type="PANTHER" id="PTHR12231">
    <property type="entry name" value="CTX-RELATED TYPE I TRANSMEMBRANE PROTEIN"/>
    <property type="match status" value="1"/>
</dbReference>
<organism evidence="7 8">
    <name type="scientific">Hypothenemus hampei</name>
    <name type="common">Coffee berry borer</name>
    <dbReference type="NCBI Taxonomy" id="57062"/>
    <lineage>
        <taxon>Eukaryota</taxon>
        <taxon>Metazoa</taxon>
        <taxon>Ecdysozoa</taxon>
        <taxon>Arthropoda</taxon>
        <taxon>Hexapoda</taxon>
        <taxon>Insecta</taxon>
        <taxon>Pterygota</taxon>
        <taxon>Neoptera</taxon>
        <taxon>Endopterygota</taxon>
        <taxon>Coleoptera</taxon>
        <taxon>Polyphaga</taxon>
        <taxon>Cucujiformia</taxon>
        <taxon>Curculionidae</taxon>
        <taxon>Scolytinae</taxon>
        <taxon>Hypothenemus</taxon>
    </lineage>
</organism>
<accession>A0ABD1ELE1</accession>
<feature type="domain" description="Ig-like" evidence="5">
    <location>
        <begin position="152"/>
        <end position="243"/>
    </location>
</feature>
<dbReference type="InterPro" id="IPR013106">
    <property type="entry name" value="Ig_V-set"/>
</dbReference>
<dbReference type="InterPro" id="IPR003599">
    <property type="entry name" value="Ig_sub"/>
</dbReference>
<dbReference type="EMBL" id="JBDJPC010000006">
    <property type="protein sequence ID" value="KAL1497321.1"/>
    <property type="molecule type" value="Genomic_DNA"/>
</dbReference>
<dbReference type="InterPro" id="IPR036116">
    <property type="entry name" value="FN3_sf"/>
</dbReference>
<evidence type="ECO:0000259" key="6">
    <source>
        <dbReference type="PROSITE" id="PS50853"/>
    </source>
</evidence>
<keyword evidence="3" id="KW-1015">Disulfide bond</keyword>
<dbReference type="InterPro" id="IPR051170">
    <property type="entry name" value="Neural/epithelial_adhesion"/>
</dbReference>
<dbReference type="InterPro" id="IPR003961">
    <property type="entry name" value="FN3_dom"/>
</dbReference>
<dbReference type="PROSITE" id="PS50853">
    <property type="entry name" value="FN3"/>
    <property type="match status" value="1"/>
</dbReference>
<proteinExistence type="predicted"/>
<feature type="domain" description="Ig-like" evidence="5">
    <location>
        <begin position="251"/>
        <end position="334"/>
    </location>
</feature>
<keyword evidence="8" id="KW-1185">Reference proteome</keyword>
<dbReference type="SMART" id="SM00406">
    <property type="entry name" value="IGv"/>
    <property type="match status" value="2"/>
</dbReference>
<dbReference type="SMART" id="SM00409">
    <property type="entry name" value="IG"/>
    <property type="match status" value="5"/>
</dbReference>
<gene>
    <name evidence="7" type="ORF">ABEB36_008303</name>
</gene>
<feature type="domain" description="Ig-like" evidence="5">
    <location>
        <begin position="466"/>
        <end position="555"/>
    </location>
</feature>
<dbReference type="PANTHER" id="PTHR12231:SF253">
    <property type="entry name" value="DPR-INTERACTING PROTEIN ETA, ISOFORM B-RELATED"/>
    <property type="match status" value="1"/>
</dbReference>
<evidence type="ECO:0000256" key="1">
    <source>
        <dbReference type="ARBA" id="ARBA00022729"/>
    </source>
</evidence>
<dbReference type="GO" id="GO:0030154">
    <property type="term" value="P:cell differentiation"/>
    <property type="evidence" value="ECO:0007669"/>
    <property type="project" value="UniProtKB-ARBA"/>
</dbReference>
<evidence type="ECO:0000256" key="2">
    <source>
        <dbReference type="ARBA" id="ARBA00022737"/>
    </source>
</evidence>
<dbReference type="InterPro" id="IPR013098">
    <property type="entry name" value="Ig_I-set"/>
</dbReference>
<comment type="caution">
    <text evidence="7">The sequence shown here is derived from an EMBL/GenBank/DDBJ whole genome shotgun (WGS) entry which is preliminary data.</text>
</comment>
<evidence type="ECO:0000313" key="7">
    <source>
        <dbReference type="EMBL" id="KAL1497321.1"/>
    </source>
</evidence>
<dbReference type="FunFam" id="2.60.40.10:FF:001362">
    <property type="entry name" value="Sidekick, isoform B"/>
    <property type="match status" value="1"/>
</dbReference>
<keyword evidence="1" id="KW-0732">Signal</keyword>
<evidence type="ECO:0000256" key="4">
    <source>
        <dbReference type="ARBA" id="ARBA00023319"/>
    </source>
</evidence>
<dbReference type="InterPro" id="IPR007110">
    <property type="entry name" value="Ig-like_dom"/>
</dbReference>
<feature type="domain" description="Fibronectin type-III" evidence="6">
    <location>
        <begin position="562"/>
        <end position="619"/>
    </location>
</feature>
<dbReference type="SUPFAM" id="SSF49265">
    <property type="entry name" value="Fibronectin type III"/>
    <property type="match status" value="1"/>
</dbReference>
<feature type="domain" description="Ig-like" evidence="5">
    <location>
        <begin position="376"/>
        <end position="461"/>
    </location>
</feature>
<dbReference type="PROSITE" id="PS50835">
    <property type="entry name" value="IG_LIKE"/>
    <property type="match status" value="4"/>
</dbReference>
<evidence type="ECO:0000259" key="5">
    <source>
        <dbReference type="PROSITE" id="PS50835"/>
    </source>
</evidence>
<dbReference type="Pfam" id="PF07679">
    <property type="entry name" value="I-set"/>
    <property type="match status" value="4"/>
</dbReference>
<dbReference type="InterPro" id="IPR036179">
    <property type="entry name" value="Ig-like_dom_sf"/>
</dbReference>
<dbReference type="GO" id="GO:0009653">
    <property type="term" value="P:anatomical structure morphogenesis"/>
    <property type="evidence" value="ECO:0007669"/>
    <property type="project" value="UniProtKB-ARBA"/>
</dbReference>